<dbReference type="Proteomes" id="UP001498398">
    <property type="component" value="Unassembled WGS sequence"/>
</dbReference>
<organism evidence="4 5">
    <name type="scientific">Marasmiellus scandens</name>
    <dbReference type="NCBI Taxonomy" id="2682957"/>
    <lineage>
        <taxon>Eukaryota</taxon>
        <taxon>Fungi</taxon>
        <taxon>Dikarya</taxon>
        <taxon>Basidiomycota</taxon>
        <taxon>Agaricomycotina</taxon>
        <taxon>Agaricomycetes</taxon>
        <taxon>Agaricomycetidae</taxon>
        <taxon>Agaricales</taxon>
        <taxon>Marasmiineae</taxon>
        <taxon>Omphalotaceae</taxon>
        <taxon>Marasmiellus</taxon>
    </lineage>
</organism>
<accession>A0ABR1KBQ4</accession>
<dbReference type="EMBL" id="JBANRG010000001">
    <property type="protein sequence ID" value="KAK7472906.1"/>
    <property type="molecule type" value="Genomic_DNA"/>
</dbReference>
<evidence type="ECO:0000313" key="4">
    <source>
        <dbReference type="EMBL" id="KAK7472906.1"/>
    </source>
</evidence>
<feature type="transmembrane region" description="Helical" evidence="2">
    <location>
        <begin position="20"/>
        <end position="40"/>
    </location>
</feature>
<keyword evidence="2" id="KW-0472">Membrane</keyword>
<evidence type="ECO:0000256" key="2">
    <source>
        <dbReference type="SAM" id="Phobius"/>
    </source>
</evidence>
<feature type="region of interest" description="Disordered" evidence="1">
    <location>
        <begin position="227"/>
        <end position="257"/>
    </location>
</feature>
<gene>
    <name evidence="4" type="ORF">VKT23_001013</name>
</gene>
<dbReference type="Pfam" id="PF08508">
    <property type="entry name" value="DUF1746"/>
    <property type="match status" value="1"/>
</dbReference>
<feature type="domain" description="DUF1746" evidence="3">
    <location>
        <begin position="15"/>
        <end position="117"/>
    </location>
</feature>
<keyword evidence="2" id="KW-0812">Transmembrane</keyword>
<reference evidence="4 5" key="1">
    <citation type="submission" date="2024-01" db="EMBL/GenBank/DDBJ databases">
        <title>A draft genome for the cacao thread blight pathogen Marasmiellus scandens.</title>
        <authorList>
            <person name="Baruah I.K."/>
            <person name="Leung J."/>
            <person name="Bukari Y."/>
            <person name="Amoako-Attah I."/>
            <person name="Meinhardt L.W."/>
            <person name="Bailey B.A."/>
            <person name="Cohen S.P."/>
        </authorList>
    </citation>
    <scope>NUCLEOTIDE SEQUENCE [LARGE SCALE GENOMIC DNA]</scope>
    <source>
        <strain evidence="4 5">GH-19</strain>
    </source>
</reference>
<sequence>MPQRYHAERKHIIRSIDALLYQLYCLSYYLSPSMFALLLRLSAQVMCKNPRILFPTFPLGAFLLLLSGFNGFNLYHHITQGAVEGGAIILDFVGLAYSPSKLQLLTVDLSILLMQSLLLIISFDMYTPSSNAEQTSDTSLPSSSDSPLPASSPTSNSFLKTYMSRDKASEPPDTSTPYVIDLHFTPLLGRLRSIPPVARPDSTDSLLPLPSTTTWPVTTTMSLFARPGQLQNGRPGGDVNRGGPNTIPGQIERDTLD</sequence>
<comment type="caution">
    <text evidence="4">The sequence shown here is derived from an EMBL/GenBank/DDBJ whole genome shotgun (WGS) entry which is preliminary data.</text>
</comment>
<feature type="compositionally biased region" description="Low complexity" evidence="1">
    <location>
        <begin position="136"/>
        <end position="155"/>
    </location>
</feature>
<protein>
    <recommendedName>
        <fullName evidence="3">DUF1746 domain-containing protein</fullName>
    </recommendedName>
</protein>
<feature type="region of interest" description="Disordered" evidence="1">
    <location>
        <begin position="132"/>
        <end position="155"/>
    </location>
</feature>
<dbReference type="InterPro" id="IPR038967">
    <property type="entry name" value="Dsc4-like"/>
</dbReference>
<dbReference type="InterPro" id="IPR013715">
    <property type="entry name" value="DUF1746"/>
</dbReference>
<proteinExistence type="predicted"/>
<name>A0ABR1KBQ4_9AGAR</name>
<evidence type="ECO:0000259" key="3">
    <source>
        <dbReference type="Pfam" id="PF08508"/>
    </source>
</evidence>
<evidence type="ECO:0000313" key="5">
    <source>
        <dbReference type="Proteomes" id="UP001498398"/>
    </source>
</evidence>
<keyword evidence="5" id="KW-1185">Reference proteome</keyword>
<evidence type="ECO:0000256" key="1">
    <source>
        <dbReference type="SAM" id="MobiDB-lite"/>
    </source>
</evidence>
<feature type="transmembrane region" description="Helical" evidence="2">
    <location>
        <begin position="52"/>
        <end position="72"/>
    </location>
</feature>
<keyword evidence="2" id="KW-1133">Transmembrane helix</keyword>
<dbReference type="PANTHER" id="PTHR39405">
    <property type="entry name" value="DSC E3 UBIQUITIN LIGASE COMPLEX SUBUNIT 4"/>
    <property type="match status" value="1"/>
</dbReference>
<dbReference type="PANTHER" id="PTHR39405:SF1">
    <property type="entry name" value="DSC E3 UBIQUITIN LIGASE COMPLEX SUBUNIT 4"/>
    <property type="match status" value="1"/>
</dbReference>